<dbReference type="Proteomes" id="UP000044377">
    <property type="component" value="Unassembled WGS sequence"/>
</dbReference>
<evidence type="ECO:0000313" key="9">
    <source>
        <dbReference type="Proteomes" id="UP000044377"/>
    </source>
</evidence>
<dbReference type="GO" id="GO:0030288">
    <property type="term" value="C:outer membrane-bounded periplasmic space"/>
    <property type="evidence" value="ECO:0007669"/>
    <property type="project" value="InterPro"/>
</dbReference>
<evidence type="ECO:0000256" key="6">
    <source>
        <dbReference type="ARBA" id="ARBA00022764"/>
    </source>
</evidence>
<dbReference type="STRING" id="1109412.BN1221_02389c"/>
<keyword evidence="9" id="KW-1185">Reference proteome</keyword>
<sequence length="345" mass="38580">MLNITLLKQPLLKRSTSILKKILPCLLLASASSFAKPALTVYTYDSFASEWGPGPVIKTAFEKECDCELNFVALEDGVSLLNRLRMEGKNSKADIILGLDNNLLQAAEQTGLFAKHGLDTKAVVDIPGGWDNTTFVPYDYGYFAFVYDKNRLKNPPQSLHELIDSKEPWKVIYQDPRTSTPGLGLLLWMQKVYGDQAPQAWQKLAKKTVTVTKGWSEAYGLFLKGEADLVLSYTTSPAYHIIEEKKDNYAAANFSEGHYLQIEVAGQLAASKNPALAKRFLQFILTPAFQQAIPTKNWMYPAIKTDLPAGFAHLAVPEKALQYSAQQVAEQRNNWIQTWQQAVSR</sequence>
<evidence type="ECO:0000256" key="4">
    <source>
        <dbReference type="ARBA" id="ARBA00022448"/>
    </source>
</evidence>
<proteinExistence type="inferred from homology"/>
<comment type="subcellular location">
    <subcellularLocation>
        <location evidence="1">Periplasm</location>
    </subcellularLocation>
</comment>
<dbReference type="Pfam" id="PF01547">
    <property type="entry name" value="SBP_bac_1"/>
    <property type="match status" value="1"/>
</dbReference>
<feature type="signal peptide" evidence="7">
    <location>
        <begin position="1"/>
        <end position="35"/>
    </location>
</feature>
<keyword evidence="6" id="KW-0574">Periplasm</keyword>
<dbReference type="GO" id="GO:0015888">
    <property type="term" value="P:thiamine transport"/>
    <property type="evidence" value="ECO:0007669"/>
    <property type="project" value="InterPro"/>
</dbReference>
<evidence type="ECO:0000256" key="3">
    <source>
        <dbReference type="ARBA" id="ARBA00019815"/>
    </source>
</evidence>
<dbReference type="AlphaFoldDB" id="A0A0G4JVN0"/>
<feature type="chain" id="PRO_5005194138" description="Thiamine-binding periplasmic protein" evidence="7">
    <location>
        <begin position="36"/>
        <end position="345"/>
    </location>
</feature>
<evidence type="ECO:0000256" key="1">
    <source>
        <dbReference type="ARBA" id="ARBA00004418"/>
    </source>
</evidence>
<dbReference type="PANTHER" id="PTHR30006:SF3">
    <property type="entry name" value="THIAMINE-BINDING PERIPLASMIC PROTEIN"/>
    <property type="match status" value="1"/>
</dbReference>
<keyword evidence="4" id="KW-0813">Transport</keyword>
<dbReference type="InterPro" id="IPR005948">
    <property type="entry name" value="ThiB-like"/>
</dbReference>
<dbReference type="Gene3D" id="3.40.190.10">
    <property type="entry name" value="Periplasmic binding protein-like II"/>
    <property type="match status" value="2"/>
</dbReference>
<dbReference type="NCBIfam" id="TIGR01254">
    <property type="entry name" value="sfuA"/>
    <property type="match status" value="1"/>
</dbReference>
<evidence type="ECO:0000256" key="5">
    <source>
        <dbReference type="ARBA" id="ARBA00022729"/>
    </source>
</evidence>
<comment type="similarity">
    <text evidence="2">Belongs to the bacterial solute-binding protein 1 family.</text>
</comment>
<dbReference type="SUPFAM" id="SSF53850">
    <property type="entry name" value="Periplasmic binding protein-like II"/>
    <property type="match status" value="1"/>
</dbReference>
<name>A0A0G4JVN0_9GAMM</name>
<gene>
    <name evidence="8" type="ORF">BN1221_02389c</name>
</gene>
<dbReference type="PANTHER" id="PTHR30006">
    <property type="entry name" value="THIAMINE-BINDING PERIPLASMIC PROTEIN-RELATED"/>
    <property type="match status" value="1"/>
</dbReference>
<dbReference type="CDD" id="cd13545">
    <property type="entry name" value="PBP2_TbpA"/>
    <property type="match status" value="1"/>
</dbReference>
<evidence type="ECO:0000256" key="7">
    <source>
        <dbReference type="SAM" id="SignalP"/>
    </source>
</evidence>
<protein>
    <recommendedName>
        <fullName evidence="3">Thiamine-binding periplasmic protein</fullName>
    </recommendedName>
</protein>
<accession>A0A0G4JVN0</accession>
<organism evidence="8 9">
    <name type="scientific">Brenneria goodwinii</name>
    <dbReference type="NCBI Taxonomy" id="1109412"/>
    <lineage>
        <taxon>Bacteria</taxon>
        <taxon>Pseudomonadati</taxon>
        <taxon>Pseudomonadota</taxon>
        <taxon>Gammaproteobacteria</taxon>
        <taxon>Enterobacterales</taxon>
        <taxon>Pectobacteriaceae</taxon>
        <taxon>Brenneria</taxon>
    </lineage>
</organism>
<evidence type="ECO:0000313" key="8">
    <source>
        <dbReference type="EMBL" id="CPR16991.1"/>
    </source>
</evidence>
<evidence type="ECO:0000256" key="2">
    <source>
        <dbReference type="ARBA" id="ARBA00008520"/>
    </source>
</evidence>
<keyword evidence="5 7" id="KW-0732">Signal</keyword>
<dbReference type="EMBL" id="CGIG01000001">
    <property type="protein sequence ID" value="CPR16991.1"/>
    <property type="molecule type" value="Genomic_DNA"/>
</dbReference>
<dbReference type="NCBIfam" id="TIGR01276">
    <property type="entry name" value="thiB"/>
    <property type="match status" value="1"/>
</dbReference>
<dbReference type="InterPro" id="IPR005967">
    <property type="entry name" value="ThiB"/>
</dbReference>
<dbReference type="GO" id="GO:0030976">
    <property type="term" value="F:thiamine pyrophosphate binding"/>
    <property type="evidence" value="ECO:0007669"/>
    <property type="project" value="TreeGrafter"/>
</dbReference>
<dbReference type="InterPro" id="IPR006059">
    <property type="entry name" value="SBP"/>
</dbReference>
<dbReference type="GO" id="GO:0030975">
    <property type="term" value="F:thiamine binding"/>
    <property type="evidence" value="ECO:0007669"/>
    <property type="project" value="InterPro"/>
</dbReference>
<reference evidence="9" key="1">
    <citation type="submission" date="2015-01" db="EMBL/GenBank/DDBJ databases">
        <authorList>
            <person name="Paterson Steve"/>
        </authorList>
    </citation>
    <scope>NUCLEOTIDE SEQUENCE [LARGE SCALE GENOMIC DNA]</scope>
    <source>
        <strain evidence="9">OBR1</strain>
    </source>
</reference>